<dbReference type="EMBL" id="JACJVQ010000025">
    <property type="protein sequence ID" value="MBB6637842.1"/>
    <property type="molecule type" value="Genomic_DNA"/>
</dbReference>
<feature type="transmembrane region" description="Helical" evidence="7">
    <location>
        <begin position="174"/>
        <end position="194"/>
    </location>
</feature>
<dbReference type="PROSITE" id="PS50850">
    <property type="entry name" value="MFS"/>
    <property type="match status" value="1"/>
</dbReference>
<name>A0A841T2L3_9BACL</name>
<feature type="transmembrane region" description="Helical" evidence="7">
    <location>
        <begin position="87"/>
        <end position="114"/>
    </location>
</feature>
<dbReference type="Proteomes" id="UP000535838">
    <property type="component" value="Unassembled WGS sequence"/>
</dbReference>
<evidence type="ECO:0000313" key="10">
    <source>
        <dbReference type="Proteomes" id="UP000535838"/>
    </source>
</evidence>
<comment type="subcellular location">
    <subcellularLocation>
        <location evidence="1">Cell membrane</location>
        <topology evidence="1">Multi-pass membrane protein</topology>
    </subcellularLocation>
</comment>
<evidence type="ECO:0000256" key="2">
    <source>
        <dbReference type="ARBA" id="ARBA00022448"/>
    </source>
</evidence>
<keyword evidence="3" id="KW-1003">Cell membrane</keyword>
<feature type="transmembrane region" description="Helical" evidence="7">
    <location>
        <begin position="20"/>
        <end position="42"/>
    </location>
</feature>
<feature type="transmembrane region" description="Helical" evidence="7">
    <location>
        <begin position="312"/>
        <end position="336"/>
    </location>
</feature>
<evidence type="ECO:0000256" key="5">
    <source>
        <dbReference type="ARBA" id="ARBA00022989"/>
    </source>
</evidence>
<dbReference type="PANTHER" id="PTHR43414:SF1">
    <property type="entry name" value="PEPTIDE PERMEASE"/>
    <property type="match status" value="1"/>
</dbReference>
<proteinExistence type="predicted"/>
<dbReference type="InterPro" id="IPR036259">
    <property type="entry name" value="MFS_trans_sf"/>
</dbReference>
<keyword evidence="2" id="KW-0813">Transport</keyword>
<dbReference type="InterPro" id="IPR011701">
    <property type="entry name" value="MFS"/>
</dbReference>
<keyword evidence="6 7" id="KW-0472">Membrane</keyword>
<evidence type="ECO:0000256" key="7">
    <source>
        <dbReference type="SAM" id="Phobius"/>
    </source>
</evidence>
<feature type="transmembrane region" description="Helical" evidence="7">
    <location>
        <begin position="148"/>
        <end position="168"/>
    </location>
</feature>
<keyword evidence="10" id="KW-1185">Reference proteome</keyword>
<reference evidence="9 10" key="1">
    <citation type="submission" date="2020-08" db="EMBL/GenBank/DDBJ databases">
        <title>Cohnella phylogeny.</title>
        <authorList>
            <person name="Dunlap C."/>
        </authorList>
    </citation>
    <scope>NUCLEOTIDE SEQUENCE [LARGE SCALE GENOMIC DNA]</scope>
    <source>
        <strain evidence="9 10">DSM 25241</strain>
    </source>
</reference>
<feature type="transmembrane region" description="Helical" evidence="7">
    <location>
        <begin position="348"/>
        <end position="371"/>
    </location>
</feature>
<dbReference type="InterPro" id="IPR005829">
    <property type="entry name" value="Sugar_transporter_CS"/>
</dbReference>
<accession>A0A841T2L3</accession>
<dbReference type="CDD" id="cd17329">
    <property type="entry name" value="MFS_MdtH_MDR_like"/>
    <property type="match status" value="1"/>
</dbReference>
<dbReference type="PROSITE" id="PS00216">
    <property type="entry name" value="SUGAR_TRANSPORT_1"/>
    <property type="match status" value="1"/>
</dbReference>
<evidence type="ECO:0000256" key="1">
    <source>
        <dbReference type="ARBA" id="ARBA00004651"/>
    </source>
</evidence>
<organism evidence="9 10">
    <name type="scientific">Cohnella thailandensis</name>
    <dbReference type="NCBI Taxonomy" id="557557"/>
    <lineage>
        <taxon>Bacteria</taxon>
        <taxon>Bacillati</taxon>
        <taxon>Bacillota</taxon>
        <taxon>Bacilli</taxon>
        <taxon>Bacillales</taxon>
        <taxon>Paenibacillaceae</taxon>
        <taxon>Cohnella</taxon>
    </lineage>
</organism>
<feature type="transmembrane region" description="Helical" evidence="7">
    <location>
        <begin position="254"/>
        <end position="275"/>
    </location>
</feature>
<protein>
    <submittedName>
        <fullName evidence="9">MFS transporter</fullName>
    </submittedName>
</protein>
<feature type="domain" description="Major facilitator superfamily (MFS) profile" evidence="8">
    <location>
        <begin position="20"/>
        <end position="399"/>
    </location>
</feature>
<feature type="transmembrane region" description="Helical" evidence="7">
    <location>
        <begin position="377"/>
        <end position="396"/>
    </location>
</feature>
<feature type="transmembrane region" description="Helical" evidence="7">
    <location>
        <begin position="224"/>
        <end position="242"/>
    </location>
</feature>
<dbReference type="AlphaFoldDB" id="A0A841T2L3"/>
<dbReference type="SUPFAM" id="SSF103473">
    <property type="entry name" value="MFS general substrate transporter"/>
    <property type="match status" value="1"/>
</dbReference>
<sequence length="421" mass="45794">MKLNNLYKQFLHFRSSYHPIVHSLLLGTILARLASSMSLPFLAIHLAKNTDLDAVMIGFIVGAGSLAGTFGGFVGGTLSDLFGRRKIMLGALIGWGVVFVGFAAAQQVVLFLLLSLLNGLCRSFYEPVSQALMADLTEKEKRMRVFSLRYLAINVGVAVGPLLGALFATSDSSLPFYITGIVYFIYAFSLYMLLNKFGIRRIEGEKKTEMTFLSVWQAVKGDTVLRYYLLGAIVTAISYSQMTASLSQYVGDKFADGVSLFAVMMSVNAIVVVVLQVPFSRWAEKRPAMTAIAVGTVMYSLGNVGFGLSESWLGFIVSMIVFTFGEILTFPASALLTDKIAPERMRGAYYGAQSFSSIGHFIGPWLGGLLLSRYNGTVMFVAMAFVGLVAIVFYRLGETVLARRTRADNAFADSAGNMNAG</sequence>
<comment type="caution">
    <text evidence="9">The sequence shown here is derived from an EMBL/GenBank/DDBJ whole genome shotgun (WGS) entry which is preliminary data.</text>
</comment>
<dbReference type="RefSeq" id="WP_185123054.1">
    <property type="nucleotide sequence ID" value="NZ_JACJVQ010000025.1"/>
</dbReference>
<gene>
    <name evidence="9" type="ORF">H7B67_27260</name>
</gene>
<evidence type="ECO:0000256" key="6">
    <source>
        <dbReference type="ARBA" id="ARBA00023136"/>
    </source>
</evidence>
<evidence type="ECO:0000313" key="9">
    <source>
        <dbReference type="EMBL" id="MBB6637842.1"/>
    </source>
</evidence>
<dbReference type="Gene3D" id="1.20.1250.20">
    <property type="entry name" value="MFS general substrate transporter like domains"/>
    <property type="match status" value="1"/>
</dbReference>
<evidence type="ECO:0000259" key="8">
    <source>
        <dbReference type="PROSITE" id="PS50850"/>
    </source>
</evidence>
<dbReference type="Pfam" id="PF07690">
    <property type="entry name" value="MFS_1"/>
    <property type="match status" value="1"/>
</dbReference>
<keyword evidence="4 7" id="KW-0812">Transmembrane</keyword>
<feature type="transmembrane region" description="Helical" evidence="7">
    <location>
        <begin position="287"/>
        <end position="306"/>
    </location>
</feature>
<dbReference type="InterPro" id="IPR020846">
    <property type="entry name" value="MFS_dom"/>
</dbReference>
<dbReference type="PANTHER" id="PTHR43414">
    <property type="entry name" value="MULTIDRUG RESISTANCE PROTEIN MDTG"/>
    <property type="match status" value="1"/>
</dbReference>
<feature type="transmembrane region" description="Helical" evidence="7">
    <location>
        <begin position="54"/>
        <end position="75"/>
    </location>
</feature>
<keyword evidence="5 7" id="KW-1133">Transmembrane helix</keyword>
<dbReference type="GO" id="GO:0022857">
    <property type="term" value="F:transmembrane transporter activity"/>
    <property type="evidence" value="ECO:0007669"/>
    <property type="project" value="InterPro"/>
</dbReference>
<dbReference type="GO" id="GO:0005886">
    <property type="term" value="C:plasma membrane"/>
    <property type="evidence" value="ECO:0007669"/>
    <property type="project" value="UniProtKB-SubCell"/>
</dbReference>
<evidence type="ECO:0000256" key="3">
    <source>
        <dbReference type="ARBA" id="ARBA00022475"/>
    </source>
</evidence>
<evidence type="ECO:0000256" key="4">
    <source>
        <dbReference type="ARBA" id="ARBA00022692"/>
    </source>
</evidence>